<protein>
    <submittedName>
        <fullName evidence="1">Uncharacterized protein</fullName>
    </submittedName>
</protein>
<gene>
    <name evidence="1" type="ORF">WL29_20420</name>
</gene>
<accession>A0A106QDW4</accession>
<evidence type="ECO:0000313" key="2">
    <source>
        <dbReference type="Proteomes" id="UP000060630"/>
    </source>
</evidence>
<comment type="caution">
    <text evidence="1">The sequence shown here is derived from an EMBL/GenBank/DDBJ whole genome shotgun (WGS) entry which is preliminary data.</text>
</comment>
<organism evidence="1 2">
    <name type="scientific">Burkholderia ubonensis</name>
    <dbReference type="NCBI Taxonomy" id="101571"/>
    <lineage>
        <taxon>Bacteria</taxon>
        <taxon>Pseudomonadati</taxon>
        <taxon>Pseudomonadota</taxon>
        <taxon>Betaproteobacteria</taxon>
        <taxon>Burkholderiales</taxon>
        <taxon>Burkholderiaceae</taxon>
        <taxon>Burkholderia</taxon>
        <taxon>Burkholderia cepacia complex</taxon>
    </lineage>
</organism>
<dbReference type="EMBL" id="LPHD01000049">
    <property type="protein sequence ID" value="KWA84339.1"/>
    <property type="molecule type" value="Genomic_DNA"/>
</dbReference>
<sequence length="95" mass="10486">MRGLDERCALALARITRITDPETANDDLTVVEMDAEALGMRDYREGNEEPPIMFADEPILLNAWKAGQASAADMEEMENCSGCLDPELPLCPYHG</sequence>
<evidence type="ECO:0000313" key="1">
    <source>
        <dbReference type="EMBL" id="KWA84339.1"/>
    </source>
</evidence>
<proteinExistence type="predicted"/>
<dbReference type="Proteomes" id="UP000060630">
    <property type="component" value="Unassembled WGS sequence"/>
</dbReference>
<name>A0A106QDW4_9BURK</name>
<reference evidence="1 2" key="1">
    <citation type="submission" date="2015-11" db="EMBL/GenBank/DDBJ databases">
        <title>Expanding the genomic diversity of Burkholderia species for the development of highly accurate diagnostics.</title>
        <authorList>
            <person name="Sahl J."/>
            <person name="Keim P."/>
            <person name="Wagner D."/>
        </authorList>
    </citation>
    <scope>NUCLEOTIDE SEQUENCE [LARGE SCALE GENOMIC DNA]</scope>
    <source>
        <strain evidence="1 2">MSMB2087WGS</strain>
    </source>
</reference>
<dbReference type="AlphaFoldDB" id="A0A106QDW4"/>